<keyword evidence="4" id="KW-0560">Oxidoreductase</keyword>
<comment type="function">
    <text evidence="4">Catalyzes the reduction of fatty acyl-CoA to fatty alcohols.</text>
</comment>
<dbReference type="EMBL" id="JBJQOH010000004">
    <property type="protein sequence ID" value="KAL3687060.1"/>
    <property type="molecule type" value="Genomic_DNA"/>
</dbReference>
<keyword evidence="2 4" id="KW-0444">Lipid biosynthesis</keyword>
<evidence type="ECO:0000313" key="8">
    <source>
        <dbReference type="Proteomes" id="UP001633002"/>
    </source>
</evidence>
<dbReference type="InterPro" id="IPR026055">
    <property type="entry name" value="FAR"/>
</dbReference>
<dbReference type="GO" id="GO:0102965">
    <property type="term" value="F:alcohol-forming long-chain fatty acyl-CoA reductase activity"/>
    <property type="evidence" value="ECO:0007669"/>
    <property type="project" value="UniProtKB-EC"/>
</dbReference>
<reference evidence="7 8" key="1">
    <citation type="submission" date="2024-09" db="EMBL/GenBank/DDBJ databases">
        <title>Chromosome-scale assembly of Riccia sorocarpa.</title>
        <authorList>
            <person name="Paukszto L."/>
        </authorList>
    </citation>
    <scope>NUCLEOTIDE SEQUENCE [LARGE SCALE GENOMIC DNA]</scope>
    <source>
        <strain evidence="7">LP-2024</strain>
        <tissue evidence="7">Aerial parts of the thallus</tissue>
    </source>
</reference>
<dbReference type="InterPro" id="IPR013120">
    <property type="entry name" value="FAR_NAD-bd"/>
</dbReference>
<dbReference type="PANTHER" id="PTHR11011">
    <property type="entry name" value="MALE STERILITY PROTEIN 2-RELATED"/>
    <property type="match status" value="1"/>
</dbReference>
<evidence type="ECO:0000256" key="1">
    <source>
        <dbReference type="ARBA" id="ARBA00005928"/>
    </source>
</evidence>
<evidence type="ECO:0000256" key="2">
    <source>
        <dbReference type="ARBA" id="ARBA00022516"/>
    </source>
</evidence>
<dbReference type="PANTHER" id="PTHR11011:SF45">
    <property type="entry name" value="FATTY ACYL-COA REDUCTASE CG8306-RELATED"/>
    <property type="match status" value="1"/>
</dbReference>
<feature type="domain" description="Thioester reductase (TE)" evidence="6">
    <location>
        <begin position="59"/>
        <end position="367"/>
    </location>
</feature>
<evidence type="ECO:0000256" key="3">
    <source>
        <dbReference type="ARBA" id="ARBA00023098"/>
    </source>
</evidence>
<dbReference type="GO" id="GO:0006629">
    <property type="term" value="P:lipid metabolic process"/>
    <property type="evidence" value="ECO:0007669"/>
    <property type="project" value="UniProtKB-KW"/>
</dbReference>
<keyword evidence="3 4" id="KW-0443">Lipid metabolism</keyword>
<accession>A0ABD3H6C9</accession>
<dbReference type="Proteomes" id="UP001633002">
    <property type="component" value="Unassembled WGS sequence"/>
</dbReference>
<name>A0ABD3H6C9_9MARC</name>
<evidence type="ECO:0000256" key="4">
    <source>
        <dbReference type="RuleBase" id="RU363097"/>
    </source>
</evidence>
<organism evidence="7 8">
    <name type="scientific">Riccia sorocarpa</name>
    <dbReference type="NCBI Taxonomy" id="122646"/>
    <lineage>
        <taxon>Eukaryota</taxon>
        <taxon>Viridiplantae</taxon>
        <taxon>Streptophyta</taxon>
        <taxon>Embryophyta</taxon>
        <taxon>Marchantiophyta</taxon>
        <taxon>Marchantiopsida</taxon>
        <taxon>Marchantiidae</taxon>
        <taxon>Marchantiales</taxon>
        <taxon>Ricciaceae</taxon>
        <taxon>Riccia</taxon>
    </lineage>
</organism>
<proteinExistence type="inferred from homology"/>
<feature type="domain" description="Fatty acyl-CoA reductase C-terminal" evidence="5">
    <location>
        <begin position="466"/>
        <end position="544"/>
    </location>
</feature>
<dbReference type="Gene3D" id="3.40.50.720">
    <property type="entry name" value="NAD(P)-binding Rossmann-like Domain"/>
    <property type="match status" value="1"/>
</dbReference>
<comment type="caution">
    <text evidence="7">The sequence shown here is derived from an EMBL/GenBank/DDBJ whole genome shotgun (WGS) entry which is preliminary data.</text>
</comment>
<evidence type="ECO:0000259" key="6">
    <source>
        <dbReference type="Pfam" id="PF07993"/>
    </source>
</evidence>
<dbReference type="InterPro" id="IPR036291">
    <property type="entry name" value="NAD(P)-bd_dom_sf"/>
</dbReference>
<dbReference type="AlphaFoldDB" id="A0ABD3H6C9"/>
<keyword evidence="4" id="KW-0521">NADP</keyword>
<comment type="similarity">
    <text evidence="1 4">Belongs to the fatty acyl-CoA reductase family.</text>
</comment>
<keyword evidence="8" id="KW-1185">Reference proteome</keyword>
<dbReference type="InterPro" id="IPR033640">
    <property type="entry name" value="FAR_C"/>
</dbReference>
<comment type="catalytic activity">
    <reaction evidence="4">
        <text>a long-chain fatty acyl-CoA + 2 NADPH + 2 H(+) = a long-chain primary fatty alcohol + 2 NADP(+) + CoA</text>
        <dbReference type="Rhea" id="RHEA:52716"/>
        <dbReference type="ChEBI" id="CHEBI:15378"/>
        <dbReference type="ChEBI" id="CHEBI:57287"/>
        <dbReference type="ChEBI" id="CHEBI:57783"/>
        <dbReference type="ChEBI" id="CHEBI:58349"/>
        <dbReference type="ChEBI" id="CHEBI:77396"/>
        <dbReference type="ChEBI" id="CHEBI:83139"/>
        <dbReference type="EC" id="1.2.1.84"/>
    </reaction>
</comment>
<dbReference type="SUPFAM" id="SSF51735">
    <property type="entry name" value="NAD(P)-binding Rossmann-fold domains"/>
    <property type="match status" value="1"/>
</dbReference>
<dbReference type="Pfam" id="PF03015">
    <property type="entry name" value="Sterile"/>
    <property type="match status" value="1"/>
</dbReference>
<evidence type="ECO:0000313" key="7">
    <source>
        <dbReference type="EMBL" id="KAL3687060.1"/>
    </source>
</evidence>
<sequence length="551" mass="62056">MAPSREIPSELQRKSSDNGAALQLQTALPSNTASEVSAELGKDAPLEIRKFLKDKSILITGATGFLGKVLVEKILRAQPEIKQLYLLVQPRGGVCPEQRVQSEILEAELFKVLRSQLGHEFERFTTKKITVVGGNVRSPDLGISSGQVGAITRALDLIMHVAGNTKWDERFDVSVRDNALGPTNLMKFAKTCPKLKLFLHVSTACVNSVRKGSVTERPFKMGETMAEILAKEADESLPSDRDIPRLDVNFETELAEKAADCGSSVEKEMVEFGRRRAQLFGWQDIYAFTKAMGEMLLFENRGHIPLAIVRPPGVVSTYKEPFPGWIEGFKVVDPIAIPYGKGQFSGFTASENSVFDLVPVDIVVNTMLAVAAKHYGCEQQDTYVYHSSSTSVNPFNLKGFGDAVYNHFKAHPMVDKLGNDILVKKFRCFEDADEFKRSVRSQLLTAALVRLCSEDGSNFYMEEVLQRKYAKLRSDYNKLVKRIELLWIYTHHFTSYDNHNAETLLRQIFQDEQETFGYSVSEVDWISFLAEVHLPGLRRHVLKEHRIQRLK</sequence>
<protein>
    <recommendedName>
        <fullName evidence="4">Fatty acyl-CoA reductase</fullName>
        <ecNumber evidence="4">1.2.1.84</ecNumber>
    </recommendedName>
</protein>
<evidence type="ECO:0000259" key="5">
    <source>
        <dbReference type="Pfam" id="PF03015"/>
    </source>
</evidence>
<dbReference type="EC" id="1.2.1.84" evidence="4"/>
<gene>
    <name evidence="7" type="ORF">R1sor_013369</name>
</gene>
<dbReference type="CDD" id="cd05236">
    <property type="entry name" value="FAR-N_SDR_e"/>
    <property type="match status" value="1"/>
</dbReference>
<dbReference type="Pfam" id="PF07993">
    <property type="entry name" value="NAD_binding_4"/>
    <property type="match status" value="1"/>
</dbReference>